<dbReference type="AlphaFoldDB" id="A0A0W8FCD8"/>
<dbReference type="PANTHER" id="PTHR47268">
    <property type="entry name" value="ACYLPHOSPHATASE"/>
    <property type="match status" value="1"/>
</dbReference>
<proteinExistence type="predicted"/>
<sequence>MRRLTAYISGKVQKTGYRARVVSIARDFGLTGYVQNLDDGRVKVVAEGQDYDLGSLLAAIDIKNTLIQVADIQKEYSAAANEFQGFFKVVSGSGETDQRIDQAAELLKELISVNKDVLKEIKATRVELKDEIRATREELKEEIRATRDEVKATRDEVKATRVELKDEIRVTRDDLKAEIVGVRDQVKSSADLLAEKIDSAKEEIAVSIDDIRSDYRDDLTERLAKIEEDISQIKAKTGI</sequence>
<dbReference type="SUPFAM" id="SSF54975">
    <property type="entry name" value="Acylphosphatase/BLUF domain-like"/>
    <property type="match status" value="1"/>
</dbReference>
<dbReference type="GO" id="GO:0003998">
    <property type="term" value="F:acylphosphatase activity"/>
    <property type="evidence" value="ECO:0007669"/>
    <property type="project" value="InterPro"/>
</dbReference>
<reference evidence="3" key="1">
    <citation type="journal article" date="2015" name="Proc. Natl. Acad. Sci. U.S.A.">
        <title>Networks of energetic and metabolic interactions define dynamics in microbial communities.</title>
        <authorList>
            <person name="Embree M."/>
            <person name="Liu J.K."/>
            <person name="Al-Bassam M.M."/>
            <person name="Zengler K."/>
        </authorList>
    </citation>
    <scope>NUCLEOTIDE SEQUENCE</scope>
</reference>
<dbReference type="PROSITE" id="PS51160">
    <property type="entry name" value="ACYLPHOSPHATASE_3"/>
    <property type="match status" value="1"/>
</dbReference>
<evidence type="ECO:0000259" key="2">
    <source>
        <dbReference type="PROSITE" id="PS51160"/>
    </source>
</evidence>
<feature type="domain" description="Acylphosphatase-like" evidence="2">
    <location>
        <begin position="3"/>
        <end position="91"/>
    </location>
</feature>
<feature type="coiled-coil region" evidence="1">
    <location>
        <begin position="118"/>
        <end position="236"/>
    </location>
</feature>
<protein>
    <submittedName>
        <fullName evidence="3">Acylphosphatase-like</fullName>
    </submittedName>
</protein>
<dbReference type="PROSITE" id="PS00151">
    <property type="entry name" value="ACYLPHOSPHATASE_2"/>
    <property type="match status" value="1"/>
</dbReference>
<dbReference type="Gene3D" id="1.20.120.20">
    <property type="entry name" value="Apolipoprotein"/>
    <property type="match status" value="1"/>
</dbReference>
<organism evidence="3">
    <name type="scientific">hydrocarbon metagenome</name>
    <dbReference type="NCBI Taxonomy" id="938273"/>
    <lineage>
        <taxon>unclassified sequences</taxon>
        <taxon>metagenomes</taxon>
        <taxon>ecological metagenomes</taxon>
    </lineage>
</organism>
<dbReference type="PANTHER" id="PTHR47268:SF4">
    <property type="entry name" value="ACYLPHOSPHATASE"/>
    <property type="match status" value="1"/>
</dbReference>
<evidence type="ECO:0000313" key="3">
    <source>
        <dbReference type="EMBL" id="KUG18522.1"/>
    </source>
</evidence>
<dbReference type="EMBL" id="LNQE01001375">
    <property type="protein sequence ID" value="KUG18522.1"/>
    <property type="molecule type" value="Genomic_DNA"/>
</dbReference>
<dbReference type="InterPro" id="IPR036046">
    <property type="entry name" value="Acylphosphatase-like_dom_sf"/>
</dbReference>
<dbReference type="InterPro" id="IPR020456">
    <property type="entry name" value="Acylphosphatase"/>
</dbReference>
<dbReference type="InterPro" id="IPR017968">
    <property type="entry name" value="Acylphosphatase_CS"/>
</dbReference>
<name>A0A0W8FCD8_9ZZZZ</name>
<evidence type="ECO:0000256" key="1">
    <source>
        <dbReference type="SAM" id="Coils"/>
    </source>
</evidence>
<comment type="caution">
    <text evidence="3">The sequence shown here is derived from an EMBL/GenBank/DDBJ whole genome shotgun (WGS) entry which is preliminary data.</text>
</comment>
<dbReference type="SUPFAM" id="SSF58113">
    <property type="entry name" value="Apolipoprotein A-I"/>
    <property type="match status" value="1"/>
</dbReference>
<keyword evidence="1" id="KW-0175">Coiled coil</keyword>
<gene>
    <name evidence="3" type="ORF">ASZ90_011758</name>
</gene>
<accession>A0A0W8FCD8</accession>
<dbReference type="Gene3D" id="3.30.70.100">
    <property type="match status" value="1"/>
</dbReference>
<dbReference type="Pfam" id="PF00708">
    <property type="entry name" value="Acylphosphatase"/>
    <property type="match status" value="1"/>
</dbReference>
<dbReference type="InterPro" id="IPR001792">
    <property type="entry name" value="Acylphosphatase-like_dom"/>
</dbReference>